<dbReference type="EMBL" id="SDMQ01000001">
    <property type="protein sequence ID" value="TBT88755.1"/>
    <property type="molecule type" value="Genomic_DNA"/>
</dbReference>
<dbReference type="PANTHER" id="PTHR43161">
    <property type="entry name" value="SORBITOL DEHYDROGENASE"/>
    <property type="match status" value="1"/>
</dbReference>
<dbReference type="GO" id="GO:0016491">
    <property type="term" value="F:oxidoreductase activity"/>
    <property type="evidence" value="ECO:0007669"/>
    <property type="project" value="UniProtKB-KW"/>
</dbReference>
<keyword evidence="4" id="KW-0862">Zinc</keyword>
<proteinExistence type="inferred from homology"/>
<evidence type="ECO:0000256" key="1">
    <source>
        <dbReference type="ARBA" id="ARBA00001947"/>
    </source>
</evidence>
<evidence type="ECO:0000256" key="5">
    <source>
        <dbReference type="ARBA" id="ARBA00023002"/>
    </source>
</evidence>
<evidence type="ECO:0000256" key="3">
    <source>
        <dbReference type="ARBA" id="ARBA00022723"/>
    </source>
</evidence>
<organism evidence="6 7">
    <name type="scientific">Propioniciclava sinopodophylli</name>
    <dbReference type="NCBI Taxonomy" id="1837344"/>
    <lineage>
        <taxon>Bacteria</taxon>
        <taxon>Bacillati</taxon>
        <taxon>Actinomycetota</taxon>
        <taxon>Actinomycetes</taxon>
        <taxon>Propionibacteriales</taxon>
        <taxon>Propionibacteriaceae</taxon>
        <taxon>Propioniciclava</taxon>
    </lineage>
</organism>
<gene>
    <name evidence="6" type="ORF">ET989_02135</name>
</gene>
<keyword evidence="7" id="KW-1185">Reference proteome</keyword>
<sequence>MGTRVDAPTREGIMRAVRRHGVGDLRITADPMPQKIEGFTRVRIGAVGLCGSDLHWLSEGGIGDVRIEHPIIPGHEQGGVALDGPFAGRVVAIDPALPCR</sequence>
<evidence type="ECO:0000313" key="6">
    <source>
        <dbReference type="EMBL" id="TBT88755.1"/>
    </source>
</evidence>
<evidence type="ECO:0000256" key="2">
    <source>
        <dbReference type="ARBA" id="ARBA00008072"/>
    </source>
</evidence>
<reference evidence="6 7" key="1">
    <citation type="submission" date="2019-01" db="EMBL/GenBank/DDBJ databases">
        <title>Lactibacter flavus gen. nov., sp. nov., a novel bacterium of the family Propionibacteriaceae isolated from raw milk and dairy products.</title>
        <authorList>
            <person name="Huptas C."/>
            <person name="Wenning M."/>
            <person name="Breitenwieser F."/>
            <person name="Doll E."/>
            <person name="Von Neubeck M."/>
            <person name="Busse H.-J."/>
            <person name="Scherer S."/>
        </authorList>
    </citation>
    <scope>NUCLEOTIDE SEQUENCE [LARGE SCALE GENOMIC DNA]</scope>
    <source>
        <strain evidence="6 7">KCTC 33808</strain>
    </source>
</reference>
<dbReference type="OrthoDB" id="9797931at2"/>
<name>A0A4Q9KHE4_9ACTN</name>
<protein>
    <submittedName>
        <fullName evidence="6">Uncharacterized protein</fullName>
    </submittedName>
</protein>
<dbReference type="Gene3D" id="3.90.180.10">
    <property type="entry name" value="Medium-chain alcohol dehydrogenases, catalytic domain"/>
    <property type="match status" value="1"/>
</dbReference>
<dbReference type="InterPro" id="IPR011032">
    <property type="entry name" value="GroES-like_sf"/>
</dbReference>
<dbReference type="AlphaFoldDB" id="A0A4Q9KHE4"/>
<dbReference type="GO" id="GO:0046872">
    <property type="term" value="F:metal ion binding"/>
    <property type="evidence" value="ECO:0007669"/>
    <property type="project" value="UniProtKB-KW"/>
</dbReference>
<comment type="similarity">
    <text evidence="2">Belongs to the zinc-containing alcohol dehydrogenase family.</text>
</comment>
<keyword evidence="3" id="KW-0479">Metal-binding</keyword>
<dbReference type="Proteomes" id="UP000292373">
    <property type="component" value="Unassembled WGS sequence"/>
</dbReference>
<evidence type="ECO:0000313" key="7">
    <source>
        <dbReference type="Proteomes" id="UP000292373"/>
    </source>
</evidence>
<dbReference type="SUPFAM" id="SSF50129">
    <property type="entry name" value="GroES-like"/>
    <property type="match status" value="1"/>
</dbReference>
<comment type="cofactor">
    <cofactor evidence="1">
        <name>Zn(2+)</name>
        <dbReference type="ChEBI" id="CHEBI:29105"/>
    </cofactor>
</comment>
<evidence type="ECO:0000256" key="4">
    <source>
        <dbReference type="ARBA" id="ARBA00022833"/>
    </source>
</evidence>
<keyword evidence="5" id="KW-0560">Oxidoreductase</keyword>
<accession>A0A4Q9KHE4</accession>
<comment type="caution">
    <text evidence="6">The sequence shown here is derived from an EMBL/GenBank/DDBJ whole genome shotgun (WGS) entry which is preliminary data.</text>
</comment>